<keyword evidence="3" id="KW-1133">Transmembrane helix</keyword>
<dbReference type="InterPro" id="IPR010273">
    <property type="entry name" value="DUF881"/>
</dbReference>
<accession>A0ABN2MM89</accession>
<feature type="transmembrane region" description="Helical" evidence="3">
    <location>
        <begin position="67"/>
        <end position="87"/>
    </location>
</feature>
<dbReference type="Gene3D" id="3.30.70.1880">
    <property type="entry name" value="Protein of unknown function DUF881"/>
    <property type="match status" value="1"/>
</dbReference>
<evidence type="ECO:0008006" key="6">
    <source>
        <dbReference type="Google" id="ProtNLM"/>
    </source>
</evidence>
<protein>
    <recommendedName>
        <fullName evidence="6">DUF881 domain-containing protein</fullName>
    </recommendedName>
</protein>
<evidence type="ECO:0000256" key="1">
    <source>
        <dbReference type="ARBA" id="ARBA00009108"/>
    </source>
</evidence>
<sequence length="295" mass="30300">MSAVADEYPPLTPADGERRADSGLGWPVAAASPPREDVVAEPEPAPEKEAAAEVAPEKPDAGGGRRLSAAGAVIGLLVGLLGFALVVQLRSNTGDTQLQNTRPEDLVRILSDLNAREERLRSEIGNLQLTRSQLASGAQGREAALAEARRRADELGILAGTLPAVGEGLKIQLVPGRDDPIKAATVLDAVEELRGAGAEAMQIAGNNGTTVRIVASTYFVDSSAGLTVDGKGLTAPYAITVIGPAQTMNTALTIPGGVADAVARDGGNVIVDNSGEVHVDALHPASPLRWANPVS</sequence>
<feature type="region of interest" description="Disordered" evidence="2">
    <location>
        <begin position="1"/>
        <end position="63"/>
    </location>
</feature>
<dbReference type="Proteomes" id="UP001500218">
    <property type="component" value="Unassembled WGS sequence"/>
</dbReference>
<evidence type="ECO:0000256" key="3">
    <source>
        <dbReference type="SAM" id="Phobius"/>
    </source>
</evidence>
<comment type="similarity">
    <text evidence="1">Belongs to the UPF0749 family.</text>
</comment>
<reference evidence="4 5" key="1">
    <citation type="journal article" date="2019" name="Int. J. Syst. Evol. Microbiol.">
        <title>The Global Catalogue of Microorganisms (GCM) 10K type strain sequencing project: providing services to taxonomists for standard genome sequencing and annotation.</title>
        <authorList>
            <consortium name="The Broad Institute Genomics Platform"/>
            <consortium name="The Broad Institute Genome Sequencing Center for Infectious Disease"/>
            <person name="Wu L."/>
            <person name="Ma J."/>
        </authorList>
    </citation>
    <scope>NUCLEOTIDE SEQUENCE [LARGE SCALE GENOMIC DNA]</scope>
    <source>
        <strain evidence="4 5">JCM 13250</strain>
    </source>
</reference>
<feature type="compositionally biased region" description="Basic and acidic residues" evidence="2">
    <location>
        <begin position="45"/>
        <end position="60"/>
    </location>
</feature>
<dbReference type="EMBL" id="BAAALT010000271">
    <property type="protein sequence ID" value="GAA1831888.1"/>
    <property type="molecule type" value="Genomic_DNA"/>
</dbReference>
<proteinExistence type="inferred from homology"/>
<dbReference type="PANTHER" id="PTHR37313:SF2">
    <property type="entry name" value="UPF0749 PROTEIN YLXX"/>
    <property type="match status" value="1"/>
</dbReference>
<dbReference type="Pfam" id="PF05949">
    <property type="entry name" value="DUF881"/>
    <property type="match status" value="1"/>
</dbReference>
<evidence type="ECO:0000256" key="2">
    <source>
        <dbReference type="SAM" id="MobiDB-lite"/>
    </source>
</evidence>
<keyword evidence="5" id="KW-1185">Reference proteome</keyword>
<keyword evidence="3" id="KW-0472">Membrane</keyword>
<name>A0ABN2MM89_9ACTN</name>
<dbReference type="PANTHER" id="PTHR37313">
    <property type="entry name" value="UPF0749 PROTEIN RV1825"/>
    <property type="match status" value="1"/>
</dbReference>
<evidence type="ECO:0000313" key="5">
    <source>
        <dbReference type="Proteomes" id="UP001500218"/>
    </source>
</evidence>
<evidence type="ECO:0000313" key="4">
    <source>
        <dbReference type="EMBL" id="GAA1831888.1"/>
    </source>
</evidence>
<keyword evidence="3" id="KW-0812">Transmembrane</keyword>
<comment type="caution">
    <text evidence="4">The sequence shown here is derived from an EMBL/GenBank/DDBJ whole genome shotgun (WGS) entry which is preliminary data.</text>
</comment>
<gene>
    <name evidence="4" type="ORF">GCM10009682_58070</name>
</gene>
<organism evidence="4 5">
    <name type="scientific">Luedemannella flava</name>
    <dbReference type="NCBI Taxonomy" id="349316"/>
    <lineage>
        <taxon>Bacteria</taxon>
        <taxon>Bacillati</taxon>
        <taxon>Actinomycetota</taxon>
        <taxon>Actinomycetes</taxon>
        <taxon>Micromonosporales</taxon>
        <taxon>Micromonosporaceae</taxon>
        <taxon>Luedemannella</taxon>
    </lineage>
</organism>